<accession>A0A5D4KH72</accession>
<dbReference type="PANTHER" id="PTHR43046">
    <property type="entry name" value="GDP-MANNOSE MANNOSYL HYDROLASE"/>
    <property type="match status" value="1"/>
</dbReference>
<evidence type="ECO:0000259" key="4">
    <source>
        <dbReference type="PROSITE" id="PS51462"/>
    </source>
</evidence>
<keyword evidence="2 3" id="KW-0378">Hydrolase</keyword>
<evidence type="ECO:0000313" key="5">
    <source>
        <dbReference type="EMBL" id="TYR76637.1"/>
    </source>
</evidence>
<dbReference type="EMBL" id="VTEH01000003">
    <property type="protein sequence ID" value="TYR76637.1"/>
    <property type="molecule type" value="Genomic_DNA"/>
</dbReference>
<evidence type="ECO:0000313" key="6">
    <source>
        <dbReference type="Proteomes" id="UP000323317"/>
    </source>
</evidence>
<dbReference type="PRINTS" id="PR00502">
    <property type="entry name" value="NUDIXFAMILY"/>
</dbReference>
<gene>
    <name evidence="5" type="ORF">FZC79_07160</name>
</gene>
<comment type="similarity">
    <text evidence="3">Belongs to the Nudix hydrolase family.</text>
</comment>
<comment type="cofactor">
    <cofactor evidence="1">
        <name>Mg(2+)</name>
        <dbReference type="ChEBI" id="CHEBI:18420"/>
    </cofactor>
</comment>
<dbReference type="InterPro" id="IPR020084">
    <property type="entry name" value="NUDIX_hydrolase_CS"/>
</dbReference>
<dbReference type="SUPFAM" id="SSF55811">
    <property type="entry name" value="Nudix"/>
    <property type="match status" value="1"/>
</dbReference>
<dbReference type="CDD" id="cd18880">
    <property type="entry name" value="NUDIX_ADPRase"/>
    <property type="match status" value="1"/>
</dbReference>
<dbReference type="RefSeq" id="WP_148946119.1">
    <property type="nucleotide sequence ID" value="NZ_VTEH01000003.1"/>
</dbReference>
<reference evidence="5 6" key="1">
    <citation type="submission" date="2019-08" db="EMBL/GenBank/DDBJ databases">
        <title>Bacillus genomes from the desert of Cuatro Cienegas, Coahuila.</title>
        <authorList>
            <person name="Olmedo-Alvarez G."/>
        </authorList>
    </citation>
    <scope>NUCLEOTIDE SEQUENCE [LARGE SCALE GENOMIC DNA]</scope>
    <source>
        <strain evidence="5 6">CH40_1T</strain>
    </source>
</reference>
<dbReference type="Proteomes" id="UP000323317">
    <property type="component" value="Unassembled WGS sequence"/>
</dbReference>
<dbReference type="PROSITE" id="PS51462">
    <property type="entry name" value="NUDIX"/>
    <property type="match status" value="1"/>
</dbReference>
<proteinExistence type="inferred from homology"/>
<dbReference type="InterPro" id="IPR020476">
    <property type="entry name" value="Nudix_hydrolase"/>
</dbReference>
<name>A0A5D4KH72_9BACI</name>
<evidence type="ECO:0000256" key="3">
    <source>
        <dbReference type="RuleBase" id="RU003476"/>
    </source>
</evidence>
<dbReference type="AlphaFoldDB" id="A0A5D4KH72"/>
<dbReference type="InterPro" id="IPR000086">
    <property type="entry name" value="NUDIX_hydrolase_dom"/>
</dbReference>
<dbReference type="Pfam" id="PF00293">
    <property type="entry name" value="NUDIX"/>
    <property type="match status" value="1"/>
</dbReference>
<dbReference type="GO" id="GO:0016787">
    <property type="term" value="F:hydrolase activity"/>
    <property type="evidence" value="ECO:0007669"/>
    <property type="project" value="UniProtKB-KW"/>
</dbReference>
<dbReference type="PROSITE" id="PS00893">
    <property type="entry name" value="NUDIX_BOX"/>
    <property type="match status" value="1"/>
</dbReference>
<protein>
    <submittedName>
        <fullName evidence="5">NUDIX domain-containing protein</fullName>
    </submittedName>
</protein>
<evidence type="ECO:0000256" key="1">
    <source>
        <dbReference type="ARBA" id="ARBA00001946"/>
    </source>
</evidence>
<feature type="domain" description="Nudix hydrolase" evidence="4">
    <location>
        <begin position="4"/>
        <end position="138"/>
    </location>
</feature>
<organism evidence="5 6">
    <name type="scientific">Rossellomorea vietnamensis</name>
    <dbReference type="NCBI Taxonomy" id="218284"/>
    <lineage>
        <taxon>Bacteria</taxon>
        <taxon>Bacillati</taxon>
        <taxon>Bacillota</taxon>
        <taxon>Bacilli</taxon>
        <taxon>Bacillales</taxon>
        <taxon>Bacillaceae</taxon>
        <taxon>Rossellomorea</taxon>
    </lineage>
</organism>
<comment type="caution">
    <text evidence="5">The sequence shown here is derived from an EMBL/GenBank/DDBJ whole genome shotgun (WGS) entry which is preliminary data.</text>
</comment>
<dbReference type="Gene3D" id="3.90.79.10">
    <property type="entry name" value="Nucleoside Triphosphate Pyrophosphohydrolase"/>
    <property type="match status" value="1"/>
</dbReference>
<dbReference type="PANTHER" id="PTHR43046:SF14">
    <property type="entry name" value="MUTT_NUDIX FAMILY PROTEIN"/>
    <property type="match status" value="1"/>
</dbReference>
<sequence length="154" mass="17077">MSYPIRVRAGALIIHDKKVLLAKFEDENGIHYNLPGGGVEEGESTAEAAVREAKEEAGVDVSVSKLAFIYEYAPHQNNDIYGSTPNLSLFFDCRISGLNSPLPDSPDFNQIGAEWVAIEKLHSITLYPKIQPHITEYAAGLYSSDLIEERQLNR</sequence>
<evidence type="ECO:0000256" key="2">
    <source>
        <dbReference type="ARBA" id="ARBA00022801"/>
    </source>
</evidence>
<dbReference type="InterPro" id="IPR015797">
    <property type="entry name" value="NUDIX_hydrolase-like_dom_sf"/>
</dbReference>